<protein>
    <recommendedName>
        <fullName evidence="6">Patatin-like phospholipase domain-containing protein</fullName>
        <ecNumber evidence="6">3.1.1.-</ecNumber>
    </recommendedName>
</protein>
<dbReference type="Gene3D" id="3.40.1090.10">
    <property type="entry name" value="Cytosolic phospholipase A2 catalytic domain"/>
    <property type="match status" value="2"/>
</dbReference>
<dbReference type="CDD" id="cd07232">
    <property type="entry name" value="Pat_PLPL"/>
    <property type="match status" value="1"/>
</dbReference>
<feature type="compositionally biased region" description="Polar residues" evidence="7">
    <location>
        <begin position="94"/>
        <end position="111"/>
    </location>
</feature>
<dbReference type="GO" id="GO:0016042">
    <property type="term" value="P:lipid catabolic process"/>
    <property type="evidence" value="ECO:0007669"/>
    <property type="project" value="UniProtKB-UniRule"/>
</dbReference>
<feature type="short sequence motif" description="GXSXG" evidence="5">
    <location>
        <begin position="342"/>
        <end position="346"/>
    </location>
</feature>
<dbReference type="InterPro" id="IPR050301">
    <property type="entry name" value="NTE"/>
</dbReference>
<dbReference type="PROSITE" id="PS51635">
    <property type="entry name" value="PNPLA"/>
    <property type="match status" value="1"/>
</dbReference>
<evidence type="ECO:0000313" key="9">
    <source>
        <dbReference type="EMBL" id="OUT22655.1"/>
    </source>
</evidence>
<keyword evidence="6" id="KW-0472">Membrane</keyword>
<evidence type="ECO:0000256" key="7">
    <source>
        <dbReference type="SAM" id="MobiDB-lite"/>
    </source>
</evidence>
<feature type="region of interest" description="Disordered" evidence="7">
    <location>
        <begin position="77"/>
        <end position="111"/>
    </location>
</feature>
<keyword evidence="6" id="KW-0812">Transmembrane</keyword>
<proteinExistence type="inferred from homology"/>
<dbReference type="InterPro" id="IPR002641">
    <property type="entry name" value="PNPLA_dom"/>
</dbReference>
<dbReference type="EMBL" id="NHMM01000003">
    <property type="protein sequence ID" value="OUT22655.1"/>
    <property type="molecule type" value="Genomic_DNA"/>
</dbReference>
<reference evidence="9 10" key="1">
    <citation type="submission" date="2017-05" db="EMBL/GenBank/DDBJ databases">
        <title>The Genome Sequence of Candida krusei Ckrusei653.</title>
        <authorList>
            <person name="Cuomo C."/>
            <person name="Forche A."/>
            <person name="Young S."/>
            <person name="Abouelleil A."/>
            <person name="Cao P."/>
            <person name="Chapman S."/>
            <person name="Cusick C."/>
            <person name="Shea T."/>
            <person name="Nusbaum C."/>
            <person name="Birren B."/>
        </authorList>
    </citation>
    <scope>NUCLEOTIDE SEQUENCE [LARGE SCALE GENOMIC DNA]</scope>
    <source>
        <strain evidence="9 10">Ckrusei653</strain>
    </source>
</reference>
<dbReference type="GO" id="GO:0016020">
    <property type="term" value="C:membrane"/>
    <property type="evidence" value="ECO:0007669"/>
    <property type="project" value="UniProtKB-SubCell"/>
</dbReference>
<evidence type="ECO:0000256" key="5">
    <source>
        <dbReference type="PROSITE-ProRule" id="PRU01161"/>
    </source>
</evidence>
<comment type="caution">
    <text evidence="9">The sequence shown here is derived from an EMBL/GenBank/DDBJ whole genome shotgun (WGS) entry which is preliminary data.</text>
</comment>
<keyword evidence="3 5" id="KW-0442">Lipid degradation</keyword>
<dbReference type="InterPro" id="IPR016035">
    <property type="entry name" value="Acyl_Trfase/lysoPLipase"/>
</dbReference>
<dbReference type="PANTHER" id="PTHR14226:SF66">
    <property type="entry name" value="TRIACYLGLYCEROL LIPASE PTL2"/>
    <property type="match status" value="1"/>
</dbReference>
<dbReference type="SUPFAM" id="SSF52151">
    <property type="entry name" value="FabD/lysophospholipase-like"/>
    <property type="match status" value="1"/>
</dbReference>
<dbReference type="PANTHER" id="PTHR14226">
    <property type="entry name" value="NEUROPATHY TARGET ESTERASE/SWISS CHEESE D.MELANOGASTER"/>
    <property type="match status" value="1"/>
</dbReference>
<dbReference type="VEuPathDB" id="FungiDB:C5L36_0D04200"/>
<keyword evidence="2 5" id="KW-0378">Hydrolase</keyword>
<evidence type="ECO:0000256" key="3">
    <source>
        <dbReference type="ARBA" id="ARBA00022963"/>
    </source>
</evidence>
<evidence type="ECO:0000256" key="6">
    <source>
        <dbReference type="RuleBase" id="RU362055"/>
    </source>
</evidence>
<dbReference type="EC" id="3.1.1.-" evidence="6"/>
<evidence type="ECO:0000256" key="4">
    <source>
        <dbReference type="ARBA" id="ARBA00023098"/>
    </source>
</evidence>
<dbReference type="AlphaFoldDB" id="A0A1Z8JPY1"/>
<accession>A0A1Z8JPY1</accession>
<feature type="active site" description="Nucleophile" evidence="5">
    <location>
        <position position="344"/>
    </location>
</feature>
<keyword evidence="6" id="KW-1133">Transmembrane helix</keyword>
<dbReference type="Pfam" id="PF01734">
    <property type="entry name" value="Patatin"/>
    <property type="match status" value="1"/>
</dbReference>
<dbReference type="Proteomes" id="UP000195871">
    <property type="component" value="Unassembled WGS sequence"/>
</dbReference>
<comment type="function">
    <text evidence="6">Lipid hydrolase.</text>
</comment>
<comment type="similarity">
    <text evidence="1 6">Belongs to the PLPL family.</text>
</comment>
<feature type="domain" description="PNPLA" evidence="8">
    <location>
        <begin position="311"/>
        <end position="503"/>
    </location>
</feature>
<evidence type="ECO:0000313" key="10">
    <source>
        <dbReference type="Proteomes" id="UP000195871"/>
    </source>
</evidence>
<feature type="active site" description="Proton acceptor" evidence="5">
    <location>
        <position position="490"/>
    </location>
</feature>
<keyword evidence="4 5" id="KW-0443">Lipid metabolism</keyword>
<gene>
    <name evidence="9" type="ORF">CAS74_002400</name>
</gene>
<feature type="transmembrane region" description="Helical" evidence="6">
    <location>
        <begin position="135"/>
        <end position="155"/>
    </location>
</feature>
<comment type="subcellular location">
    <subcellularLocation>
        <location evidence="6">Membrane</location>
        <topology evidence="6">Single-pass membrane protein</topology>
    </subcellularLocation>
</comment>
<evidence type="ECO:0000256" key="1">
    <source>
        <dbReference type="ARBA" id="ARBA00006104"/>
    </source>
</evidence>
<dbReference type="Pfam" id="PF11815">
    <property type="entry name" value="DUF3336"/>
    <property type="match status" value="1"/>
</dbReference>
<dbReference type="InterPro" id="IPR021771">
    <property type="entry name" value="Triacylglycerol_lipase_N"/>
</dbReference>
<dbReference type="GO" id="GO:0004806">
    <property type="term" value="F:triacylglycerol lipase activity"/>
    <property type="evidence" value="ECO:0007669"/>
    <property type="project" value="InterPro"/>
</dbReference>
<feature type="region of interest" description="Disordered" evidence="7">
    <location>
        <begin position="699"/>
        <end position="744"/>
    </location>
</feature>
<evidence type="ECO:0000256" key="2">
    <source>
        <dbReference type="ARBA" id="ARBA00022801"/>
    </source>
</evidence>
<evidence type="ECO:0000259" key="8">
    <source>
        <dbReference type="PROSITE" id="PS51635"/>
    </source>
</evidence>
<comment type="caution">
    <text evidence="5">Lacks conserved residue(s) required for the propagation of feature annotation.</text>
</comment>
<sequence length="799" mass="91197">MEKETHLPTGFEEDYINESHIQEFEKALKYEDQEDNSYLSRDDSVVSLGGVTTPKSTGIETITSQSDWMPVYNKTKRKTRRNSSFTERHPLLRRQTSNIHTSGAKTETEKPLSSASSQYMGAYDEYSLTFTILRYPLLAFIIGWTCVLSFLYFLVRLSITLSEKLILAKDKKRTQLLDSLKNSKNYDEYIAHAKKLDEYLGLAEWCNQDKYKYYDWRNLRKTIHNLRKFRYTQRYDDLMVVLQTCVKSNFAGTENPLLYSHCYYGTKKLIERYNAEVVKSLETIIKAENISLKEKRIFFKIINKNFGRTCLVLSGGASFCYNHFGVIKALIENDLMPKIVSGTSGGGMIAALVGSRTNEELLKLITPKLSSKMNAFGTEPFWEGIKRWWKTGARFDSVDWARKAQWWTRGSTTFEESYKKTGKIINISTVPNDIHSPTILCNYITSPSCCIWSAMLASAAVPGILNPVMLMEKTKDGTVRPFSLGSKWKDGSLRTDVPLSTLNMYFNTKFSIVSQVNPHVMLWIFKNRGDIGKPVVRSKGKTYRGGFILSYLENLIKLEIIKWLKLVKEFQLFPNLLESDWSNIFLQNFGGTITLFPKIVLSDYKYILSDPNEERLESKIRNGESVTYPKLLFIKHRLNIERTIEKGLEATRINIDDTADAPPNLVQNIIENNNNLKNSEDAINSEVDDVIPDAANCKNTQVVDKDQDISNEEDLSHSLSSESDVPYGSDDLPSDHSEYKDESDDVYGNNLDTLLNTEHIGRANLGFLGIQMGIDIENSSDFSANDGSFNEDNFFKNDS</sequence>
<dbReference type="GO" id="GO:0006641">
    <property type="term" value="P:triglyceride metabolic process"/>
    <property type="evidence" value="ECO:0007669"/>
    <property type="project" value="UniProtKB-ARBA"/>
</dbReference>
<organism evidence="9 10">
    <name type="scientific">Pichia kudriavzevii</name>
    <name type="common">Yeast</name>
    <name type="synonym">Issatchenkia orientalis</name>
    <dbReference type="NCBI Taxonomy" id="4909"/>
    <lineage>
        <taxon>Eukaryota</taxon>
        <taxon>Fungi</taxon>
        <taxon>Dikarya</taxon>
        <taxon>Ascomycota</taxon>
        <taxon>Saccharomycotina</taxon>
        <taxon>Pichiomycetes</taxon>
        <taxon>Pichiales</taxon>
        <taxon>Pichiaceae</taxon>
        <taxon>Pichia</taxon>
    </lineage>
</organism>
<name>A0A1Z8JPY1_PICKU</name>